<proteinExistence type="predicted"/>
<evidence type="ECO:0000313" key="2">
    <source>
        <dbReference type="EMBL" id="SHN21015.1"/>
    </source>
</evidence>
<dbReference type="AlphaFoldDB" id="A0A1M7PU30"/>
<dbReference type="STRING" id="134849.SAMN05443668_103694"/>
<reference evidence="2 3" key="1">
    <citation type="submission" date="2016-11" db="EMBL/GenBank/DDBJ databases">
        <authorList>
            <person name="Jaros S."/>
            <person name="Januszkiewicz K."/>
            <person name="Wedrychowicz H."/>
        </authorList>
    </citation>
    <scope>NUCLEOTIDE SEQUENCE [LARGE SCALE GENOMIC DNA]</scope>
    <source>
        <strain evidence="2 3">DSM 46144</strain>
    </source>
</reference>
<name>A0A1M7PU30_9ACTN</name>
<dbReference type="Pfam" id="PF04149">
    <property type="entry name" value="DUF397"/>
    <property type="match status" value="1"/>
</dbReference>
<evidence type="ECO:0000259" key="1">
    <source>
        <dbReference type="Pfam" id="PF04149"/>
    </source>
</evidence>
<keyword evidence="3" id="KW-1185">Reference proteome</keyword>
<dbReference type="InterPro" id="IPR007278">
    <property type="entry name" value="DUF397"/>
</dbReference>
<gene>
    <name evidence="2" type="ORF">SAMN05443668_103694</name>
</gene>
<accession>A0A1M7PU30</accession>
<dbReference type="EMBL" id="FRCS01000003">
    <property type="protein sequence ID" value="SHN21015.1"/>
    <property type="molecule type" value="Genomic_DNA"/>
</dbReference>
<feature type="domain" description="DUF397" evidence="1">
    <location>
        <begin position="15"/>
        <end position="64"/>
    </location>
</feature>
<evidence type="ECO:0000313" key="3">
    <source>
        <dbReference type="Proteomes" id="UP000184440"/>
    </source>
</evidence>
<sequence length="72" mass="8161">MHDLRIDVAAQNWQRSGAGDGSIEVAFTEAIGERWVLMRVAGDPDERVLVYDQFEWECFVDGVRNGEFDDAV</sequence>
<dbReference type="Proteomes" id="UP000184440">
    <property type="component" value="Unassembled WGS sequence"/>
</dbReference>
<organism evidence="2 3">
    <name type="scientific">Cryptosporangium aurantiacum</name>
    <dbReference type="NCBI Taxonomy" id="134849"/>
    <lineage>
        <taxon>Bacteria</taxon>
        <taxon>Bacillati</taxon>
        <taxon>Actinomycetota</taxon>
        <taxon>Actinomycetes</taxon>
        <taxon>Cryptosporangiales</taxon>
        <taxon>Cryptosporangiaceae</taxon>
        <taxon>Cryptosporangium</taxon>
    </lineage>
</organism>
<protein>
    <recommendedName>
        <fullName evidence="1">DUF397 domain-containing protein</fullName>
    </recommendedName>
</protein>